<evidence type="ECO:0000256" key="1">
    <source>
        <dbReference type="ARBA" id="ARBA00004937"/>
    </source>
</evidence>
<dbReference type="EC" id="1.1.1.49" evidence="3 11"/>
<dbReference type="Gene3D" id="3.40.50.720">
    <property type="entry name" value="NAD(P)-binding Rossmann-like Domain"/>
    <property type="match status" value="1"/>
</dbReference>
<dbReference type="Gene3D" id="3.30.360.10">
    <property type="entry name" value="Dihydrodipicolinate Reductase, domain 2"/>
    <property type="match status" value="1"/>
</dbReference>
<dbReference type="PRINTS" id="PR00079">
    <property type="entry name" value="G6PDHDRGNASE"/>
</dbReference>
<dbReference type="Pfam" id="PF26204">
    <property type="entry name" value="Med14_fung"/>
    <property type="match status" value="1"/>
</dbReference>
<evidence type="ECO:0000259" key="13">
    <source>
        <dbReference type="Pfam" id="PF00479"/>
    </source>
</evidence>
<dbReference type="GO" id="GO:0006006">
    <property type="term" value="P:glucose metabolic process"/>
    <property type="evidence" value="ECO:0007669"/>
    <property type="project" value="UniProtKB-KW"/>
</dbReference>
<comment type="catalytic activity">
    <reaction evidence="10 11">
        <text>D-glucose 6-phosphate + NADP(+) = 6-phospho-D-glucono-1,5-lactone + NADPH + H(+)</text>
        <dbReference type="Rhea" id="RHEA:15841"/>
        <dbReference type="ChEBI" id="CHEBI:15378"/>
        <dbReference type="ChEBI" id="CHEBI:57783"/>
        <dbReference type="ChEBI" id="CHEBI:57955"/>
        <dbReference type="ChEBI" id="CHEBI:58349"/>
        <dbReference type="ChEBI" id="CHEBI:61548"/>
        <dbReference type="EC" id="1.1.1.49"/>
    </reaction>
</comment>
<dbReference type="GO" id="GO:0004345">
    <property type="term" value="F:glucose-6-phosphate dehydrogenase activity"/>
    <property type="evidence" value="ECO:0007669"/>
    <property type="project" value="UniProtKB-EC"/>
</dbReference>
<keyword evidence="7 11" id="KW-0560">Oxidoreductase</keyword>
<keyword evidence="5 11" id="KW-0313">Glucose metabolism</keyword>
<evidence type="ECO:0000256" key="8">
    <source>
        <dbReference type="ARBA" id="ARBA00023277"/>
    </source>
</evidence>
<dbReference type="InterPro" id="IPR036291">
    <property type="entry name" value="NAD(P)-bd_dom_sf"/>
</dbReference>
<evidence type="ECO:0000256" key="11">
    <source>
        <dbReference type="RuleBase" id="RU362120"/>
    </source>
</evidence>
<dbReference type="PANTHER" id="PTHR23429">
    <property type="entry name" value="GLUCOSE-6-PHOSPHATE 1-DEHYDROGENASE G6PD"/>
    <property type="match status" value="1"/>
</dbReference>
<proteinExistence type="inferred from homology"/>
<comment type="caution">
    <text evidence="16">The sequence shown here is derived from an EMBL/GenBank/DDBJ whole genome shotgun (WGS) entry which is preliminary data.</text>
</comment>
<keyword evidence="6 11" id="KW-0521">NADP</keyword>
<gene>
    <name evidence="16" type="ORF">CFAM422_002110</name>
</gene>
<organism evidence="16 17">
    <name type="scientific">Trichoderma lentiforme</name>
    <dbReference type="NCBI Taxonomy" id="1567552"/>
    <lineage>
        <taxon>Eukaryota</taxon>
        <taxon>Fungi</taxon>
        <taxon>Dikarya</taxon>
        <taxon>Ascomycota</taxon>
        <taxon>Pezizomycotina</taxon>
        <taxon>Sordariomycetes</taxon>
        <taxon>Hypocreomycetidae</taxon>
        <taxon>Hypocreales</taxon>
        <taxon>Hypocreaceae</taxon>
        <taxon>Trichoderma</taxon>
    </lineage>
</organism>
<evidence type="ECO:0000256" key="7">
    <source>
        <dbReference type="ARBA" id="ARBA00023002"/>
    </source>
</evidence>
<dbReference type="GO" id="GO:0005829">
    <property type="term" value="C:cytosol"/>
    <property type="evidence" value="ECO:0007669"/>
    <property type="project" value="TreeGrafter"/>
</dbReference>
<keyword evidence="17" id="KW-1185">Reference proteome</keyword>
<reference evidence="16 17" key="1">
    <citation type="submission" date="2018-06" db="EMBL/GenBank/DDBJ databases">
        <title>Genome analysis of cellulolytic fungus Trichoderma lentiforme CFAM-422.</title>
        <authorList>
            <person name="Steindorff A.S."/>
            <person name="Formighieri E.F."/>
            <person name="Midorikawa G.E.O."/>
            <person name="Tamietti M.S."/>
            <person name="Ramos E.Z."/>
            <person name="Silva A.S."/>
            <person name="Bon E.P.S."/>
            <person name="Mendes T.D."/>
            <person name="Damaso M.C.T."/>
            <person name="Favaro L.C.L."/>
        </authorList>
    </citation>
    <scope>NUCLEOTIDE SEQUENCE [LARGE SCALE GENOMIC DNA]</scope>
    <source>
        <strain evidence="16 17">CFAM-422</strain>
    </source>
</reference>
<dbReference type="EMBL" id="QLNT01000003">
    <property type="protein sequence ID" value="KAF3075563.1"/>
    <property type="molecule type" value="Genomic_DNA"/>
</dbReference>
<evidence type="ECO:0000256" key="4">
    <source>
        <dbReference type="ARBA" id="ARBA00020444"/>
    </source>
</evidence>
<evidence type="ECO:0000313" key="17">
    <source>
        <dbReference type="Proteomes" id="UP000801864"/>
    </source>
</evidence>
<dbReference type="InterPro" id="IPR019796">
    <property type="entry name" value="G6P_DH_AS"/>
</dbReference>
<dbReference type="Pfam" id="PF02781">
    <property type="entry name" value="G6PD_C"/>
    <property type="match status" value="1"/>
</dbReference>
<evidence type="ECO:0000256" key="3">
    <source>
        <dbReference type="ARBA" id="ARBA00013019"/>
    </source>
</evidence>
<dbReference type="GO" id="GO:0050661">
    <property type="term" value="F:NADP binding"/>
    <property type="evidence" value="ECO:0007669"/>
    <property type="project" value="InterPro"/>
</dbReference>
<evidence type="ECO:0000256" key="5">
    <source>
        <dbReference type="ARBA" id="ARBA00022526"/>
    </source>
</evidence>
<feature type="region of interest" description="Disordered" evidence="12">
    <location>
        <begin position="524"/>
        <end position="571"/>
    </location>
</feature>
<evidence type="ECO:0000256" key="2">
    <source>
        <dbReference type="ARBA" id="ARBA00009975"/>
    </source>
</evidence>
<dbReference type="FunFam" id="3.40.50.720:FF:000111">
    <property type="entry name" value="Glucose-6-phosphate 1-dehydrogenase"/>
    <property type="match status" value="1"/>
</dbReference>
<comment type="pathway">
    <text evidence="1 11">Carbohydrate degradation; pentose phosphate pathway; D-ribulose 5-phosphate from D-glucose 6-phosphate (oxidative stage): step 1/3.</text>
</comment>
<evidence type="ECO:0000256" key="6">
    <source>
        <dbReference type="ARBA" id="ARBA00022857"/>
    </source>
</evidence>
<evidence type="ECO:0000259" key="15">
    <source>
        <dbReference type="Pfam" id="PF08638"/>
    </source>
</evidence>
<evidence type="ECO:0000313" key="16">
    <source>
        <dbReference type="EMBL" id="KAF3075563.1"/>
    </source>
</evidence>
<evidence type="ECO:0000259" key="14">
    <source>
        <dbReference type="Pfam" id="PF02781"/>
    </source>
</evidence>
<dbReference type="InterPro" id="IPR001282">
    <property type="entry name" value="G6P_DH"/>
</dbReference>
<evidence type="ECO:0000256" key="9">
    <source>
        <dbReference type="ARBA" id="ARBA00025382"/>
    </source>
</evidence>
<comment type="similarity">
    <text evidence="2 11">Belongs to the glucose-6-phosphate dehydrogenase family.</text>
</comment>
<name>A0A9P4XPL0_9HYPO</name>
<feature type="domain" description="Glucose-6-phosphate dehydrogenase C-terminal" evidence="14">
    <location>
        <begin position="197"/>
        <end position="485"/>
    </location>
</feature>
<dbReference type="InterPro" id="IPR022674">
    <property type="entry name" value="G6P_DH_NAD-bd"/>
</dbReference>
<accession>A0A9P4XPL0</accession>
<feature type="domain" description="Mediator complex subunit MED14 N-terminal" evidence="15">
    <location>
        <begin position="589"/>
        <end position="801"/>
    </location>
</feature>
<dbReference type="Pfam" id="PF00479">
    <property type="entry name" value="G6PD_N"/>
    <property type="match status" value="1"/>
</dbReference>
<sequence>MDPNQPQTLELKENTTIIVLGASGDLAKKKTYPALFGLYRNQFLPKGVKIVGYARTKMDHEEYLRRVKSYIKTPTPEIEKQLEEFTSLCTYISGQYDKDESFAVLDNHLKDLEKGWPEAHRLFYMALPPSVFTIVSQHLKRCCYPTRGIARVIIEKPFGKDLASSRELQKSLEPDWKEEELYRIDHYLGKEMVKNILIMRFGNSFLGATWNRHHIDNVQITFKEPFGTEGRGGYFDEFGIIRDVMQNHLLQVLTLLAMERPISFDSEDIRDEKVRVLRAMPAIEPKNVIIGQYGRSLDGSKPSYKEDDTVPKDSRCPTFCALVAYIKNERWDGVPFIMKAGKALNEQKTEIRIQFKDVTSGIFKDIPRNELVMRIQPNESVYIKMNSKLPGLSTQTVVTELDLTYRRRFSDLKIPEAYESLVLDCLKGDHSNFVRDDELDASWRMFTPLLHYLEDNKEIIPMEYPYGSRGPAVLDDFTASYGYKFSDAAGYQWPTTSAAPPTKFGGQNGALSDHHKDSAVNGINGVKSIDGPRVAPDKGKAPATTTANNGSNAVNGGGPEGEARSNSPAEQVSRMNNLPDEIVHITQGFVPLSLLLTRLAQSTHNMLQDKIAELAKLPLPAAATNGTTNYTQSAPDDTSGENLRKKAMLLHFTQDMHAKWVKALVIVEWSRKASMVSKLIDLKFHLDQQRILYDTALDSIINVKRDLTYARMPSPDLKTALQVLSTGTAPWMPDLQYIEPPPLTTEEQLRGIGDLDTLLSLRLNLDDFDKIPRQFRNYTIGSGRVTFKVAGEFEVDLTIADEDFEKQFWFIDFRFAFRPAALSLPESLRTPLENCVNEALAKDGLTGCYQFLHEYVLTTKINELKRQALQLSRTSWTGTLAVEPLNRALSIQYWTSRSPATGLKNWIIVAVNSGRKQGGRTDPKASSFLAAKWYRDGKEVKDVEIEVNTENLSAESLLKDVVGRHIEHILSNIHSGLLAAPRFKNRETGVVLNISKTDPVASCLNLQVGYGGTVSLLIEPTSGAFAMKPHSKFSIQPELQLNNGKNPTEDGVNFLEHLRCAIIEDELGRMGTARGWSVRKAPVNVDELRSITKMRRWSRTLWLQHGGWGSTWFVGVILSLEGDEWWLLETDSTQTNGVSKFHTKLPLNKGTPHMSGSFWDNLNLFAGGMITQSVDMRELHRRRVKCQSNGSIDLSLPQQVRMPSIEVALSAIFPTVTQEDAEEVKSQHHSAFGLNEDPQVLALLRLKAGISPSAREPWAENMVAINFKGVHSESRREETSEGSYTTTHELVCTSDVVIRVRRPTRFLDLKGVVDRNVSYNPQRGEFILQVQRRVTEPVFDILKSRIKAIDRFVNFLEAMENAKGSIISESITLKGVVFCYSSPVPAPSDGETAAPAPARELWRVKMDLSSEDIDIHMEKDNPHVRVIDLARNLASTEGGIGLLMAWLPMSLHAMKALVQLDAQWTELFKKGQGQLDFSMKSMTWINLKYKDLATGQPGDKIKRSISIDVKMKARRGEGWWHAWRSTTNAAPDDFDQALKAVWEGKGNNWLGLTSGAAAQSNEAVMDMLLAIDAAIRGVVHASPSIPPGGVKAEVITLD</sequence>
<evidence type="ECO:0000256" key="12">
    <source>
        <dbReference type="SAM" id="MobiDB-lite"/>
    </source>
</evidence>
<dbReference type="InterPro" id="IPR055122">
    <property type="entry name" value="Med14_N"/>
</dbReference>
<dbReference type="InterPro" id="IPR022675">
    <property type="entry name" value="G6P_DH_C"/>
</dbReference>
<feature type="compositionally biased region" description="Low complexity" evidence="12">
    <location>
        <begin position="541"/>
        <end position="554"/>
    </location>
</feature>
<feature type="domain" description="Glucose-6-phosphate dehydrogenase NAD-binding" evidence="13">
    <location>
        <begin position="18"/>
        <end position="195"/>
    </location>
</feature>
<dbReference type="SUPFAM" id="SSF51735">
    <property type="entry name" value="NAD(P)-binding Rossmann-fold domains"/>
    <property type="match status" value="1"/>
</dbReference>
<comment type="function">
    <text evidence="9">Catalyzes the rate-limiting step of the oxidative pentose-phosphate pathway, which represents a route for the dissimilation of carbohydrates besides glycolysis. The main function of this enzyme is to provide reducing power (NADPH) and pentose phosphates for fatty acid and nucleic acid synthesis.</text>
</comment>
<dbReference type="NCBIfam" id="TIGR00871">
    <property type="entry name" value="zwf"/>
    <property type="match status" value="1"/>
</dbReference>
<dbReference type="Pfam" id="PF08638">
    <property type="entry name" value="Med14"/>
    <property type="match status" value="1"/>
</dbReference>
<dbReference type="PANTHER" id="PTHR23429:SF0">
    <property type="entry name" value="GLUCOSE-6-PHOSPHATE 1-DEHYDROGENASE"/>
    <property type="match status" value="1"/>
</dbReference>
<dbReference type="HAMAP" id="MF_00966">
    <property type="entry name" value="G6PD"/>
    <property type="match status" value="1"/>
</dbReference>
<protein>
    <recommendedName>
        <fullName evidence="4 11">Glucose-6-phosphate 1-dehydrogenase</fullName>
        <ecNumber evidence="3 11">1.1.1.49</ecNumber>
    </recommendedName>
</protein>
<dbReference type="SUPFAM" id="SSF55347">
    <property type="entry name" value="Glyceraldehyde-3-phosphate dehydrogenase-like, C-terminal domain"/>
    <property type="match status" value="1"/>
</dbReference>
<dbReference type="GO" id="GO:0009051">
    <property type="term" value="P:pentose-phosphate shunt, oxidative branch"/>
    <property type="evidence" value="ECO:0007669"/>
    <property type="project" value="TreeGrafter"/>
</dbReference>
<keyword evidence="8 11" id="KW-0119">Carbohydrate metabolism</keyword>
<dbReference type="PROSITE" id="PS00069">
    <property type="entry name" value="G6P_DEHYDROGENASE"/>
    <property type="match status" value="1"/>
</dbReference>
<dbReference type="Proteomes" id="UP000801864">
    <property type="component" value="Unassembled WGS sequence"/>
</dbReference>
<dbReference type="FunFam" id="3.30.360.10:FF:000015">
    <property type="entry name" value="Glucose-6-phosphate 1-dehydrogenase"/>
    <property type="match status" value="1"/>
</dbReference>
<evidence type="ECO:0000256" key="10">
    <source>
        <dbReference type="ARBA" id="ARBA00048749"/>
    </source>
</evidence>